<comment type="subcellular location">
    <subcellularLocation>
        <location evidence="1">Nucleus</location>
    </subcellularLocation>
</comment>
<evidence type="ECO:0000256" key="1">
    <source>
        <dbReference type="ARBA" id="ARBA00004123"/>
    </source>
</evidence>
<feature type="domain" description="HTH CENPB-type" evidence="3">
    <location>
        <begin position="1"/>
        <end position="53"/>
    </location>
</feature>
<accession>A0A0V1K3A5</accession>
<evidence type="ECO:0000313" key="4">
    <source>
        <dbReference type="EMBL" id="KRY71519.1"/>
    </source>
</evidence>
<evidence type="ECO:0000259" key="3">
    <source>
        <dbReference type="PROSITE" id="PS51253"/>
    </source>
</evidence>
<dbReference type="EMBL" id="JYDV01000019">
    <property type="protein sequence ID" value="KRZ41729.1"/>
    <property type="molecule type" value="Genomic_DNA"/>
</dbReference>
<dbReference type="InterPro" id="IPR006600">
    <property type="entry name" value="HTH_CenpB_DNA-bd_dom"/>
</dbReference>
<evidence type="ECO:0000313" key="8">
    <source>
        <dbReference type="Proteomes" id="UP000054805"/>
    </source>
</evidence>
<dbReference type="Proteomes" id="UP000054826">
    <property type="component" value="Unassembled WGS sequence"/>
</dbReference>
<reference evidence="7 8" key="1">
    <citation type="submission" date="2015-01" db="EMBL/GenBank/DDBJ databases">
        <title>Evolution of Trichinella species and genotypes.</title>
        <authorList>
            <person name="Korhonen P.K."/>
            <person name="Edoardo P."/>
            <person name="Giuseppe L.R."/>
            <person name="Gasser R.B."/>
        </authorList>
    </citation>
    <scope>NUCLEOTIDE SEQUENCE [LARGE SCALE GENOMIC DNA]</scope>
    <source>
        <strain evidence="4">ISS13</strain>
        <strain evidence="6">ISS176</strain>
        <strain evidence="5">ISS588</strain>
    </source>
</reference>
<proteinExistence type="predicted"/>
<evidence type="ECO:0000256" key="2">
    <source>
        <dbReference type="ARBA" id="ARBA00023125"/>
    </source>
</evidence>
<sequence>MWFLQKRALGQAISGSIFQEKALSSTKLGFDNFVASSGWLRNFESLHGIHELKIYVKSCLLTMRV</sequence>
<evidence type="ECO:0000313" key="9">
    <source>
        <dbReference type="Proteomes" id="UP000054826"/>
    </source>
</evidence>
<evidence type="ECO:0000313" key="5">
    <source>
        <dbReference type="EMBL" id="KRZ21018.1"/>
    </source>
</evidence>
<dbReference type="Pfam" id="PF03221">
    <property type="entry name" value="HTH_Tnp_Tc5"/>
    <property type="match status" value="1"/>
</dbReference>
<dbReference type="EMBL" id="JYDR01000056">
    <property type="protein sequence ID" value="KRY71519.1"/>
    <property type="molecule type" value="Genomic_DNA"/>
</dbReference>
<keyword evidence="8" id="KW-1185">Reference proteome</keyword>
<dbReference type="AlphaFoldDB" id="A0A0V1K3A5"/>
<gene>
    <name evidence="6" type="primary">CENPB</name>
    <name evidence="4" type="ORF">T4A_13116</name>
    <name evidence="5" type="ORF">T4B_547</name>
    <name evidence="6" type="ORF">T4C_9802</name>
</gene>
<dbReference type="GO" id="GO:0003677">
    <property type="term" value="F:DNA binding"/>
    <property type="evidence" value="ECO:0007669"/>
    <property type="project" value="UniProtKB-KW"/>
</dbReference>
<keyword evidence="2" id="KW-0238">DNA-binding</keyword>
<dbReference type="EMBL" id="JYDS01000220">
    <property type="protein sequence ID" value="KRZ21018.1"/>
    <property type="molecule type" value="Genomic_DNA"/>
</dbReference>
<dbReference type="GO" id="GO:0005634">
    <property type="term" value="C:nucleus"/>
    <property type="evidence" value="ECO:0007669"/>
    <property type="project" value="UniProtKB-SubCell"/>
</dbReference>
<protein>
    <submittedName>
        <fullName evidence="6">Major centromere autoantigen B</fullName>
    </submittedName>
</protein>
<organism evidence="6 9">
    <name type="scientific">Trichinella pseudospiralis</name>
    <name type="common">Parasitic roundworm</name>
    <dbReference type="NCBI Taxonomy" id="6337"/>
    <lineage>
        <taxon>Eukaryota</taxon>
        <taxon>Metazoa</taxon>
        <taxon>Ecdysozoa</taxon>
        <taxon>Nematoda</taxon>
        <taxon>Enoplea</taxon>
        <taxon>Dorylaimia</taxon>
        <taxon>Trichinellida</taxon>
        <taxon>Trichinellidae</taxon>
        <taxon>Trichinella</taxon>
    </lineage>
</organism>
<name>A0A0V1K3A5_TRIPS</name>
<evidence type="ECO:0000313" key="7">
    <source>
        <dbReference type="Proteomes" id="UP000054632"/>
    </source>
</evidence>
<dbReference type="InterPro" id="IPR009057">
    <property type="entry name" value="Homeodomain-like_sf"/>
</dbReference>
<dbReference type="Gene3D" id="1.10.10.60">
    <property type="entry name" value="Homeodomain-like"/>
    <property type="match status" value="1"/>
</dbReference>
<dbReference type="Proteomes" id="UP000054632">
    <property type="component" value="Unassembled WGS sequence"/>
</dbReference>
<dbReference type="PROSITE" id="PS51253">
    <property type="entry name" value="HTH_CENPB"/>
    <property type="match status" value="1"/>
</dbReference>
<dbReference type="Proteomes" id="UP000054805">
    <property type="component" value="Unassembled WGS sequence"/>
</dbReference>
<dbReference type="SUPFAM" id="SSF46689">
    <property type="entry name" value="Homeodomain-like"/>
    <property type="match status" value="1"/>
</dbReference>
<evidence type="ECO:0000313" key="6">
    <source>
        <dbReference type="EMBL" id="KRZ41729.1"/>
    </source>
</evidence>
<comment type="caution">
    <text evidence="6">The sequence shown here is derived from an EMBL/GenBank/DDBJ whole genome shotgun (WGS) entry which is preliminary data.</text>
</comment>